<accession>A0ABP6RAD3</accession>
<evidence type="ECO:0000259" key="1">
    <source>
        <dbReference type="Pfam" id="PF13649"/>
    </source>
</evidence>
<sequence length="221" mass="23700">MTDLMNMQPLTAWDAVLSGHDCEVIGSDGTAIPMDVRRWMGLSDAADHALLVDRCTGPTLDVGCGVGRVTQALAARDIRALGIDISPEAVRMARERGADAVHRNIFDEVPEEGSWREALLADGNIGIGGDPVRLLRRLRRLMRPDGAVIVEVDGPGTGVVHDIIRLRVAGRLTESFAWTWVGVDAVAELAAEAGLAVGEIRRHDGRCVARLMPRAAGKETA</sequence>
<dbReference type="SUPFAM" id="SSF53335">
    <property type="entry name" value="S-adenosyl-L-methionine-dependent methyltransferases"/>
    <property type="match status" value="1"/>
</dbReference>
<gene>
    <name evidence="2" type="ORF">GCM10020260_09090</name>
</gene>
<name>A0ABP6RAD3_9MICC</name>
<dbReference type="Pfam" id="PF13649">
    <property type="entry name" value="Methyltransf_25"/>
    <property type="match status" value="1"/>
</dbReference>
<dbReference type="Proteomes" id="UP001501736">
    <property type="component" value="Unassembled WGS sequence"/>
</dbReference>
<proteinExistence type="predicted"/>
<comment type="caution">
    <text evidence="2">The sequence shown here is derived from an EMBL/GenBank/DDBJ whole genome shotgun (WGS) entry which is preliminary data.</text>
</comment>
<dbReference type="Gene3D" id="3.40.50.150">
    <property type="entry name" value="Vaccinia Virus protein VP39"/>
    <property type="match status" value="1"/>
</dbReference>
<dbReference type="InterPro" id="IPR029063">
    <property type="entry name" value="SAM-dependent_MTases_sf"/>
</dbReference>
<feature type="domain" description="Methyltransferase" evidence="1">
    <location>
        <begin position="60"/>
        <end position="146"/>
    </location>
</feature>
<dbReference type="EMBL" id="BAAAYG010000003">
    <property type="protein sequence ID" value="GAA3282288.1"/>
    <property type="molecule type" value="Genomic_DNA"/>
</dbReference>
<reference evidence="3" key="1">
    <citation type="journal article" date="2019" name="Int. J. Syst. Evol. Microbiol.">
        <title>The Global Catalogue of Microorganisms (GCM) 10K type strain sequencing project: providing services to taxonomists for standard genome sequencing and annotation.</title>
        <authorList>
            <consortium name="The Broad Institute Genomics Platform"/>
            <consortium name="The Broad Institute Genome Sequencing Center for Infectious Disease"/>
            <person name="Wu L."/>
            <person name="Ma J."/>
        </authorList>
    </citation>
    <scope>NUCLEOTIDE SEQUENCE [LARGE SCALE GENOMIC DNA]</scope>
    <source>
        <strain evidence="3">JCM 11483</strain>
    </source>
</reference>
<dbReference type="InterPro" id="IPR041698">
    <property type="entry name" value="Methyltransf_25"/>
</dbReference>
<dbReference type="CDD" id="cd02440">
    <property type="entry name" value="AdoMet_MTases"/>
    <property type="match status" value="1"/>
</dbReference>
<dbReference type="GO" id="GO:0032259">
    <property type="term" value="P:methylation"/>
    <property type="evidence" value="ECO:0007669"/>
    <property type="project" value="UniProtKB-KW"/>
</dbReference>
<evidence type="ECO:0000313" key="3">
    <source>
        <dbReference type="Proteomes" id="UP001501736"/>
    </source>
</evidence>
<dbReference type="RefSeq" id="WP_344718633.1">
    <property type="nucleotide sequence ID" value="NZ_BAAAYG010000003.1"/>
</dbReference>
<organism evidence="2 3">
    <name type="scientific">Nesterenkonia halobia</name>
    <dbReference type="NCBI Taxonomy" id="37922"/>
    <lineage>
        <taxon>Bacteria</taxon>
        <taxon>Bacillati</taxon>
        <taxon>Actinomycetota</taxon>
        <taxon>Actinomycetes</taxon>
        <taxon>Micrococcales</taxon>
        <taxon>Micrococcaceae</taxon>
        <taxon>Nesterenkonia</taxon>
    </lineage>
</organism>
<keyword evidence="3" id="KW-1185">Reference proteome</keyword>
<evidence type="ECO:0000313" key="2">
    <source>
        <dbReference type="EMBL" id="GAA3282288.1"/>
    </source>
</evidence>
<protein>
    <submittedName>
        <fullName evidence="2">Class I SAM-dependent methyltransferase</fullName>
    </submittedName>
</protein>
<keyword evidence="2" id="KW-0489">Methyltransferase</keyword>
<keyword evidence="2" id="KW-0808">Transferase</keyword>
<dbReference type="GO" id="GO:0008168">
    <property type="term" value="F:methyltransferase activity"/>
    <property type="evidence" value="ECO:0007669"/>
    <property type="project" value="UniProtKB-KW"/>
</dbReference>